<feature type="compositionally biased region" description="Basic residues" evidence="2">
    <location>
        <begin position="37"/>
        <end position="57"/>
    </location>
</feature>
<reference evidence="4 5" key="1">
    <citation type="submission" date="2019-09" db="EMBL/GenBank/DDBJ databases">
        <title>Genome Sequences of Streptomyces kaniharaensis ATCC 21070.</title>
        <authorList>
            <person name="Zhu W."/>
            <person name="De Crecy-Lagard V."/>
            <person name="Richards N.G."/>
        </authorList>
    </citation>
    <scope>NUCLEOTIDE SEQUENCE [LARGE SCALE GENOMIC DNA]</scope>
    <source>
        <strain evidence="4 5">SF-557</strain>
    </source>
</reference>
<name>A0A6N7KSV8_9ACTN</name>
<dbReference type="Gene3D" id="3.30.565.10">
    <property type="entry name" value="Histidine kinase-like ATPase, C-terminal domain"/>
    <property type="match status" value="1"/>
</dbReference>
<dbReference type="InterPro" id="IPR003594">
    <property type="entry name" value="HATPase_dom"/>
</dbReference>
<evidence type="ECO:0000313" key="4">
    <source>
        <dbReference type="EMBL" id="MQS13669.1"/>
    </source>
</evidence>
<dbReference type="SUPFAM" id="SSF55874">
    <property type="entry name" value="ATPase domain of HSP90 chaperone/DNA topoisomerase II/histidine kinase"/>
    <property type="match status" value="1"/>
</dbReference>
<accession>A0A6N7KSV8</accession>
<keyword evidence="5" id="KW-1185">Reference proteome</keyword>
<feature type="compositionally biased region" description="Low complexity" evidence="2">
    <location>
        <begin position="58"/>
        <end position="67"/>
    </location>
</feature>
<dbReference type="CDD" id="cd16936">
    <property type="entry name" value="HATPase_RsbW-like"/>
    <property type="match status" value="1"/>
</dbReference>
<protein>
    <submittedName>
        <fullName evidence="4">ATP-binding protein</fullName>
    </submittedName>
</protein>
<keyword evidence="1" id="KW-0808">Transferase</keyword>
<evidence type="ECO:0000259" key="3">
    <source>
        <dbReference type="Pfam" id="PF13581"/>
    </source>
</evidence>
<keyword evidence="4" id="KW-0547">Nucleotide-binding</keyword>
<dbReference type="Proteomes" id="UP000450000">
    <property type="component" value="Unassembled WGS sequence"/>
</dbReference>
<evidence type="ECO:0000313" key="5">
    <source>
        <dbReference type="Proteomes" id="UP000450000"/>
    </source>
</evidence>
<evidence type="ECO:0000256" key="2">
    <source>
        <dbReference type="SAM" id="MobiDB-lite"/>
    </source>
</evidence>
<feature type="region of interest" description="Disordered" evidence="2">
    <location>
        <begin position="28"/>
        <end position="67"/>
    </location>
</feature>
<feature type="domain" description="Histidine kinase/HSP90-like ATPase" evidence="3">
    <location>
        <begin position="77"/>
        <end position="183"/>
    </location>
</feature>
<dbReference type="GO" id="GO:0004674">
    <property type="term" value="F:protein serine/threonine kinase activity"/>
    <property type="evidence" value="ECO:0007669"/>
    <property type="project" value="UniProtKB-KW"/>
</dbReference>
<dbReference type="PANTHER" id="PTHR35526:SF3">
    <property type="entry name" value="ANTI-SIGMA-F FACTOR RSBW"/>
    <property type="match status" value="1"/>
</dbReference>
<sequence length="189" mass="21000">MESLRACKFGRRAPTLSVAPITRRSVSNALSQGSRRLLPKHRRAAMSRPGSRRRIRRPPLLSSLPRSPMRALNPPDWTAARLELRDLLVGAGWPSDTISDAELALHELIANAWLHAGNLAPFVVLTLRPNRLRVSVSDDSPDLLPDHPPSTLLSESGRGLHLVRALTHRFGTELRKQGKSVWFELDVVA</sequence>
<gene>
    <name evidence="4" type="ORF">F7Q99_15660</name>
</gene>
<keyword evidence="4" id="KW-0067">ATP-binding</keyword>
<keyword evidence="1" id="KW-0723">Serine/threonine-protein kinase</keyword>
<evidence type="ECO:0000256" key="1">
    <source>
        <dbReference type="ARBA" id="ARBA00022527"/>
    </source>
</evidence>
<dbReference type="AlphaFoldDB" id="A0A6N7KSV8"/>
<dbReference type="InterPro" id="IPR050267">
    <property type="entry name" value="Anti-sigma-factor_SerPK"/>
</dbReference>
<organism evidence="4 5">
    <name type="scientific">Streptomyces kaniharaensis</name>
    <dbReference type="NCBI Taxonomy" id="212423"/>
    <lineage>
        <taxon>Bacteria</taxon>
        <taxon>Bacillati</taxon>
        <taxon>Actinomycetota</taxon>
        <taxon>Actinomycetes</taxon>
        <taxon>Kitasatosporales</taxon>
        <taxon>Streptomycetaceae</taxon>
        <taxon>Streptomyces</taxon>
    </lineage>
</organism>
<dbReference type="EMBL" id="WBOF01000001">
    <property type="protein sequence ID" value="MQS13669.1"/>
    <property type="molecule type" value="Genomic_DNA"/>
</dbReference>
<dbReference type="GO" id="GO:0005524">
    <property type="term" value="F:ATP binding"/>
    <property type="evidence" value="ECO:0007669"/>
    <property type="project" value="UniProtKB-KW"/>
</dbReference>
<comment type="caution">
    <text evidence="4">The sequence shown here is derived from an EMBL/GenBank/DDBJ whole genome shotgun (WGS) entry which is preliminary data.</text>
</comment>
<keyword evidence="1" id="KW-0418">Kinase</keyword>
<dbReference type="PANTHER" id="PTHR35526">
    <property type="entry name" value="ANTI-SIGMA-F FACTOR RSBW-RELATED"/>
    <property type="match status" value="1"/>
</dbReference>
<dbReference type="Pfam" id="PF13581">
    <property type="entry name" value="HATPase_c_2"/>
    <property type="match status" value="1"/>
</dbReference>
<dbReference type="OrthoDB" id="3871846at2"/>
<dbReference type="InterPro" id="IPR036890">
    <property type="entry name" value="HATPase_C_sf"/>
</dbReference>
<proteinExistence type="predicted"/>